<organism evidence="4">
    <name type="scientific">hydrothermal vent metagenome</name>
    <dbReference type="NCBI Taxonomy" id="652676"/>
    <lineage>
        <taxon>unclassified sequences</taxon>
        <taxon>metagenomes</taxon>
        <taxon>ecological metagenomes</taxon>
    </lineage>
</organism>
<feature type="domain" description="Formyl transferase C-terminal" evidence="3">
    <location>
        <begin position="2"/>
        <end position="94"/>
    </location>
</feature>
<dbReference type="SUPFAM" id="SSF50486">
    <property type="entry name" value="FMT C-terminal domain-like"/>
    <property type="match status" value="1"/>
</dbReference>
<dbReference type="EMBL" id="UOEF01000453">
    <property type="protein sequence ID" value="VAW05961.1"/>
    <property type="molecule type" value="Genomic_DNA"/>
</dbReference>
<keyword evidence="1 4" id="KW-0808">Transferase</keyword>
<proteinExistence type="predicted"/>
<dbReference type="InterPro" id="IPR037022">
    <property type="entry name" value="Formyl_trans_C_sf"/>
</dbReference>
<reference evidence="4" key="1">
    <citation type="submission" date="2018-06" db="EMBL/GenBank/DDBJ databases">
        <authorList>
            <person name="Zhirakovskaya E."/>
        </authorList>
    </citation>
    <scope>NUCLEOTIDE SEQUENCE</scope>
</reference>
<protein>
    <submittedName>
        <fullName evidence="4">Methionyl-tRNA formyltransferase</fullName>
        <ecNumber evidence="4">2.1.2.9</ecNumber>
    </submittedName>
</protein>
<dbReference type="AlphaFoldDB" id="A0A3B0SIC4"/>
<name>A0A3B0SIC4_9ZZZZ</name>
<evidence type="ECO:0000256" key="2">
    <source>
        <dbReference type="ARBA" id="ARBA00022917"/>
    </source>
</evidence>
<gene>
    <name evidence="4" type="ORF">MNBD_ALPHA04-1283</name>
</gene>
<evidence type="ECO:0000313" key="4">
    <source>
        <dbReference type="EMBL" id="VAW05961.1"/>
    </source>
</evidence>
<sequence length="103" mass="11556">KKIEKHEARLNFTRSADQLLRHIRAFNPIPGAFFEYDGARYRVHAAEFVKNHGKPATILDEKLTIGCADGAIRPTLIQKAGRPKMTLTEFLNGTEIPVGTKIK</sequence>
<dbReference type="InterPro" id="IPR005793">
    <property type="entry name" value="Formyl_trans_C"/>
</dbReference>
<dbReference type="InterPro" id="IPR011034">
    <property type="entry name" value="Formyl_transferase-like_C_sf"/>
</dbReference>
<dbReference type="GO" id="GO:0004479">
    <property type="term" value="F:methionyl-tRNA formyltransferase activity"/>
    <property type="evidence" value="ECO:0007669"/>
    <property type="project" value="UniProtKB-EC"/>
</dbReference>
<dbReference type="CDD" id="cd08704">
    <property type="entry name" value="Met_tRNA_FMT_C"/>
    <property type="match status" value="1"/>
</dbReference>
<dbReference type="Pfam" id="PF02911">
    <property type="entry name" value="Formyl_trans_C"/>
    <property type="match status" value="1"/>
</dbReference>
<accession>A0A3B0SIC4</accession>
<evidence type="ECO:0000259" key="3">
    <source>
        <dbReference type="Pfam" id="PF02911"/>
    </source>
</evidence>
<keyword evidence="2" id="KW-0648">Protein biosynthesis</keyword>
<dbReference type="InterPro" id="IPR044135">
    <property type="entry name" value="Met-tRNA-FMT_C"/>
</dbReference>
<feature type="non-terminal residue" evidence="4">
    <location>
        <position position="1"/>
    </location>
</feature>
<dbReference type="EC" id="2.1.2.9" evidence="4"/>
<evidence type="ECO:0000256" key="1">
    <source>
        <dbReference type="ARBA" id="ARBA00022679"/>
    </source>
</evidence>
<dbReference type="Gene3D" id="3.10.25.10">
    <property type="entry name" value="Formyl transferase, C-terminal domain"/>
    <property type="match status" value="1"/>
</dbReference>